<keyword evidence="2" id="KW-0677">Repeat</keyword>
<evidence type="ECO:0000256" key="2">
    <source>
        <dbReference type="ARBA" id="ARBA00022737"/>
    </source>
</evidence>
<reference evidence="6 7" key="2">
    <citation type="journal article" date="2021" name="Curr. Genet.">
        <title>Genetic response to nitrogen starvation in the aggressive Eucalyptus foliar pathogen Teratosphaeria destructans.</title>
        <authorList>
            <person name="Havenga M."/>
            <person name="Wingfield B.D."/>
            <person name="Wingfield M.J."/>
            <person name="Dreyer L.L."/>
            <person name="Roets F."/>
            <person name="Aylward J."/>
        </authorList>
    </citation>
    <scope>NUCLEOTIDE SEQUENCE [LARGE SCALE GENOMIC DNA]</scope>
    <source>
        <strain evidence="6">CMW44962</strain>
    </source>
</reference>
<feature type="compositionally biased region" description="Polar residues" evidence="4">
    <location>
        <begin position="375"/>
        <end position="392"/>
    </location>
</feature>
<feature type="compositionally biased region" description="Low complexity" evidence="4">
    <location>
        <begin position="393"/>
        <end position="432"/>
    </location>
</feature>
<dbReference type="InterPro" id="IPR036291">
    <property type="entry name" value="NAD(P)-bd_dom_sf"/>
</dbReference>
<protein>
    <submittedName>
        <fullName evidence="6">Proline utilization protein</fullName>
    </submittedName>
</protein>
<feature type="domain" description="EF-hand" evidence="5">
    <location>
        <begin position="191"/>
        <end position="226"/>
    </location>
</feature>
<gene>
    <name evidence="6" type="ORF">Tdes44962_MAKER05940</name>
</gene>
<dbReference type="GO" id="GO:0005509">
    <property type="term" value="F:calcium ion binding"/>
    <property type="evidence" value="ECO:0007669"/>
    <property type="project" value="InterPro"/>
</dbReference>
<dbReference type="InterPro" id="IPR011992">
    <property type="entry name" value="EF-hand-dom_pair"/>
</dbReference>
<keyword evidence="3" id="KW-0106">Calcium</keyword>
<dbReference type="AlphaFoldDB" id="A0A9W7SIM3"/>
<comment type="caution">
    <text evidence="6">The sequence shown here is derived from an EMBL/GenBank/DDBJ whole genome shotgun (WGS) entry which is preliminary data.</text>
</comment>
<dbReference type="SUPFAM" id="SSF51735">
    <property type="entry name" value="NAD(P)-binding Rossmann-fold domains"/>
    <property type="match status" value="1"/>
</dbReference>
<evidence type="ECO:0000259" key="5">
    <source>
        <dbReference type="PROSITE" id="PS50222"/>
    </source>
</evidence>
<dbReference type="Pfam" id="PF00036">
    <property type="entry name" value="EF-hand_1"/>
    <property type="match status" value="1"/>
</dbReference>
<dbReference type="InterPro" id="IPR002048">
    <property type="entry name" value="EF_hand_dom"/>
</dbReference>
<keyword evidence="7" id="KW-1185">Reference proteome</keyword>
<dbReference type="GO" id="GO:0005737">
    <property type="term" value="C:cytoplasm"/>
    <property type="evidence" value="ECO:0007669"/>
    <property type="project" value="TreeGrafter"/>
</dbReference>
<dbReference type="PANTHER" id="PTHR13812:SF19">
    <property type="entry name" value="KETIMINE REDUCTASE MU-CRYSTALLIN"/>
    <property type="match status" value="1"/>
</dbReference>
<dbReference type="PROSITE" id="PS00018">
    <property type="entry name" value="EF_HAND_1"/>
    <property type="match status" value="1"/>
</dbReference>
<comment type="similarity">
    <text evidence="1">Belongs to the ornithine cyclodeaminase/mu-crystallin family.</text>
</comment>
<dbReference type="Gene3D" id="3.40.50.720">
    <property type="entry name" value="NAD(P)-binding Rossmann-like Domain"/>
    <property type="match status" value="1"/>
</dbReference>
<dbReference type="OrthoDB" id="41492at2759"/>
<dbReference type="FunFam" id="3.40.50.720:FF:000577">
    <property type="entry name" value="Proline utilization protein PrnX, putative"/>
    <property type="match status" value="1"/>
</dbReference>
<dbReference type="PANTHER" id="PTHR13812">
    <property type="entry name" value="KETIMINE REDUCTASE MU-CRYSTALLIN"/>
    <property type="match status" value="1"/>
</dbReference>
<dbReference type="InterPro" id="IPR003462">
    <property type="entry name" value="ODC_Mu_crystall"/>
</dbReference>
<sequence length="745" mass="82345">MATSSAHPAFPSRPYTSGLGFGRAGAQSNTPLNTQTPYTAPPANPAGTGYGSGAAATQQQREAQRLERERAERVERERRREEEAGVVEGLSEEQREEVNEAFALFDLDKDNHIDYHELKVALKALGFDLPKQEILQLLQQHGVAASSIHNPASTSRPPPQHPSPSFTGPSRLLLPHSAFVLIAASKIRDRDPQEEILRAFELFDQEGKGRISVEDLRRVARELGEGLQDEELVAMVEEFDVREIFVLVNWRDYVISTKHPTADSEADTVFAIVTIGMPLTILRDSDVNRILHSFDRDDILELQTALADALHWYSTSDDENECCSDFQPERTVVKRKDGSTSLFMPASSLTSQGIKVVNITPPDTDGLPSLTQQLSLASDTGSSPRNSISTTASGESTGSPSADSSTQSSVDSLSTGQTSLSSGPSLSKDSSVKSTIRGSLTLMDKMGNTTGLINAEEVTAFRTALCSTMLLRKRQSVHDLTVFGAGKQAYWHIRLAMLLRPGEIHHLNIITRNFDTARSCMLRLYDPQPDDPTYDNHVGPKYNSKTKTNILTPGHTEYTRLLKQYVRASNVIFCTTPSTTPLFPASYLVNPEGRKKGRYIACIGSYKPHMIELHPDILRYAVAPHHEHRHFHKRQKEGGAILVDTLSGCLKEAGEIVQAKLSPDQVVELGELFMLKREAERRGRERGEEGEKGCQFQENGGMREWIMRGNVIYKSVGLGLMDVVVGDLLVERARERGVGTTVENF</sequence>
<dbReference type="SUPFAM" id="SSF47473">
    <property type="entry name" value="EF-hand"/>
    <property type="match status" value="1"/>
</dbReference>
<feature type="region of interest" description="Disordered" evidence="4">
    <location>
        <begin position="375"/>
        <end position="432"/>
    </location>
</feature>
<dbReference type="PROSITE" id="PS50222">
    <property type="entry name" value="EF_HAND_2"/>
    <property type="match status" value="2"/>
</dbReference>
<dbReference type="Proteomes" id="UP001138500">
    <property type="component" value="Unassembled WGS sequence"/>
</dbReference>
<dbReference type="FunFam" id="1.10.238.10:FF:000003">
    <property type="entry name" value="Calmodulin A"/>
    <property type="match status" value="1"/>
</dbReference>
<evidence type="ECO:0000256" key="1">
    <source>
        <dbReference type="ARBA" id="ARBA00008903"/>
    </source>
</evidence>
<feature type="compositionally biased region" description="Basic and acidic residues" evidence="4">
    <location>
        <begin position="62"/>
        <end position="83"/>
    </location>
</feature>
<feature type="compositionally biased region" description="Polar residues" evidence="4">
    <location>
        <begin position="26"/>
        <end position="38"/>
    </location>
</feature>
<reference evidence="6 7" key="1">
    <citation type="journal article" date="2018" name="IMA Fungus">
        <title>IMA Genome-F 10: Nine draft genome sequences of Claviceps purpurea s.lat., including C. arundinis, C. humidiphila, and C. cf. spartinae, pseudomolecules for the pitch canker pathogen Fusarium circinatum, draft genome of Davidsoniella eucalypti, Grosmannia galeiformis, Quambalaria eucalypti, and Teratosphaeria destructans.</title>
        <authorList>
            <person name="Wingfield B.D."/>
            <person name="Liu M."/>
            <person name="Nguyen H.D."/>
            <person name="Lane F.A."/>
            <person name="Morgan S.W."/>
            <person name="De Vos L."/>
            <person name="Wilken P.M."/>
            <person name="Duong T.A."/>
            <person name="Aylward J."/>
            <person name="Coetzee M.P."/>
            <person name="Dadej K."/>
            <person name="De Beer Z.W."/>
            <person name="Findlay W."/>
            <person name="Havenga M."/>
            <person name="Kolarik M."/>
            <person name="Menzies J.G."/>
            <person name="Naidoo K."/>
            <person name="Pochopski O."/>
            <person name="Shoukouhi P."/>
            <person name="Santana Q.C."/>
            <person name="Seifert K.A."/>
            <person name="Soal N."/>
            <person name="Steenkamp E.T."/>
            <person name="Tatham C.T."/>
            <person name="van der Nest M.A."/>
            <person name="Wingfield M.J."/>
        </authorList>
    </citation>
    <scope>NUCLEOTIDE SEQUENCE [LARGE SCALE GENOMIC DNA]</scope>
    <source>
        <strain evidence="6">CMW44962</strain>
    </source>
</reference>
<dbReference type="InterPro" id="IPR018247">
    <property type="entry name" value="EF_Hand_1_Ca_BS"/>
</dbReference>
<dbReference type="EMBL" id="RIBY02002500">
    <property type="protein sequence ID" value="KAH9810913.1"/>
    <property type="molecule type" value="Genomic_DNA"/>
</dbReference>
<evidence type="ECO:0000313" key="7">
    <source>
        <dbReference type="Proteomes" id="UP001138500"/>
    </source>
</evidence>
<evidence type="ECO:0000256" key="4">
    <source>
        <dbReference type="SAM" id="MobiDB-lite"/>
    </source>
</evidence>
<organism evidence="6 7">
    <name type="scientific">Teratosphaeria destructans</name>
    <dbReference type="NCBI Taxonomy" id="418781"/>
    <lineage>
        <taxon>Eukaryota</taxon>
        <taxon>Fungi</taxon>
        <taxon>Dikarya</taxon>
        <taxon>Ascomycota</taxon>
        <taxon>Pezizomycotina</taxon>
        <taxon>Dothideomycetes</taxon>
        <taxon>Dothideomycetidae</taxon>
        <taxon>Mycosphaerellales</taxon>
        <taxon>Teratosphaeriaceae</taxon>
        <taxon>Teratosphaeria</taxon>
    </lineage>
</organism>
<evidence type="ECO:0000313" key="6">
    <source>
        <dbReference type="EMBL" id="KAH9810913.1"/>
    </source>
</evidence>
<dbReference type="Pfam" id="PF13499">
    <property type="entry name" value="EF-hand_7"/>
    <property type="match status" value="1"/>
</dbReference>
<dbReference type="SMART" id="SM00054">
    <property type="entry name" value="EFh"/>
    <property type="match status" value="2"/>
</dbReference>
<name>A0A9W7SIM3_9PEZI</name>
<feature type="domain" description="EF-hand" evidence="5">
    <location>
        <begin position="93"/>
        <end position="128"/>
    </location>
</feature>
<feature type="region of interest" description="Disordered" evidence="4">
    <location>
        <begin position="1"/>
        <end position="93"/>
    </location>
</feature>
<dbReference type="CDD" id="cd00051">
    <property type="entry name" value="EFh"/>
    <property type="match status" value="2"/>
</dbReference>
<accession>A0A9W7SIM3</accession>
<dbReference type="Gene3D" id="1.10.238.10">
    <property type="entry name" value="EF-hand"/>
    <property type="match status" value="2"/>
</dbReference>
<feature type="region of interest" description="Disordered" evidence="4">
    <location>
        <begin position="146"/>
        <end position="168"/>
    </location>
</feature>
<proteinExistence type="inferred from homology"/>
<evidence type="ECO:0000256" key="3">
    <source>
        <dbReference type="ARBA" id="ARBA00022837"/>
    </source>
</evidence>